<evidence type="ECO:0008006" key="4">
    <source>
        <dbReference type="Google" id="ProtNLM"/>
    </source>
</evidence>
<protein>
    <recommendedName>
        <fullName evidence="4">C3H1-type domain-containing protein</fullName>
    </recommendedName>
</protein>
<name>A0A7U2EW17_PHANO</name>
<feature type="compositionally biased region" description="Polar residues" evidence="1">
    <location>
        <begin position="155"/>
        <end position="166"/>
    </location>
</feature>
<feature type="compositionally biased region" description="Basic and acidic residues" evidence="1">
    <location>
        <begin position="169"/>
        <end position="178"/>
    </location>
</feature>
<evidence type="ECO:0000313" key="3">
    <source>
        <dbReference type="Proteomes" id="UP000663193"/>
    </source>
</evidence>
<sequence length="300" mass="33351">MTSTRAEMAQRLLEYLDAQVPTQLPTKPLEKAFENMRRAEAVPVAALHSINEADMRHLCAYIKANLLQEADRSRNIVDSKAIPAKPTATLPLPSVKQWPLHPVTSASSAPTLPPAPSTKPIAPAPVQQSRFSKPTAPVFHLAKPMKVAPMLQPRPSYTKNNWTGTSPAVDRDTRDAPGRRHVLGTVPRFTSQLPRATCWPSALRTTKIYKPFLSYAKGDNGEVEPWRYGSNNLNSLGLCFTTFATKASCPHGGQCDWRHRALSEEELQWLRDIGKGLYSKHLVGYQTFGVDVVEDTQWPH</sequence>
<keyword evidence="3" id="KW-1185">Reference proteome</keyword>
<evidence type="ECO:0000256" key="1">
    <source>
        <dbReference type="SAM" id="MobiDB-lite"/>
    </source>
</evidence>
<gene>
    <name evidence="2" type="ORF">JI435_080130</name>
</gene>
<dbReference type="VEuPathDB" id="FungiDB:JI435_080130"/>
<proteinExistence type="predicted"/>
<dbReference type="AlphaFoldDB" id="A0A7U2EW17"/>
<dbReference type="EMBL" id="CP069024">
    <property type="protein sequence ID" value="QRC92943.1"/>
    <property type="molecule type" value="Genomic_DNA"/>
</dbReference>
<reference evidence="3" key="1">
    <citation type="journal article" date="2021" name="BMC Genomics">
        <title>Chromosome-level genome assembly and manually-curated proteome of model necrotroph Parastagonospora nodorum Sn15 reveals a genome-wide trove of candidate effector homologs, and redundancy of virulence-related functions within an accessory chromosome.</title>
        <authorList>
            <person name="Bertazzoni S."/>
            <person name="Jones D.A.B."/>
            <person name="Phan H.T."/>
            <person name="Tan K.-C."/>
            <person name="Hane J.K."/>
        </authorList>
    </citation>
    <scope>NUCLEOTIDE SEQUENCE [LARGE SCALE GENOMIC DNA]</scope>
    <source>
        <strain evidence="3">SN15 / ATCC MYA-4574 / FGSC 10173)</strain>
    </source>
</reference>
<dbReference type="OrthoDB" id="3693336at2759"/>
<dbReference type="RefSeq" id="XP_001798340.1">
    <property type="nucleotide sequence ID" value="XM_001798288.1"/>
</dbReference>
<organism evidence="2 3">
    <name type="scientific">Phaeosphaeria nodorum (strain SN15 / ATCC MYA-4574 / FGSC 10173)</name>
    <name type="common">Glume blotch fungus</name>
    <name type="synonym">Parastagonospora nodorum</name>
    <dbReference type="NCBI Taxonomy" id="321614"/>
    <lineage>
        <taxon>Eukaryota</taxon>
        <taxon>Fungi</taxon>
        <taxon>Dikarya</taxon>
        <taxon>Ascomycota</taxon>
        <taxon>Pezizomycotina</taxon>
        <taxon>Dothideomycetes</taxon>
        <taxon>Pleosporomycetidae</taxon>
        <taxon>Pleosporales</taxon>
        <taxon>Pleosporineae</taxon>
        <taxon>Phaeosphaeriaceae</taxon>
        <taxon>Parastagonospora</taxon>
    </lineage>
</organism>
<dbReference type="KEGG" id="pno:SNOG_08013"/>
<feature type="region of interest" description="Disordered" evidence="1">
    <location>
        <begin position="101"/>
        <end position="128"/>
    </location>
</feature>
<feature type="region of interest" description="Disordered" evidence="1">
    <location>
        <begin position="152"/>
        <end position="180"/>
    </location>
</feature>
<accession>A0A7U2EW17</accession>
<dbReference type="Proteomes" id="UP000663193">
    <property type="component" value="Chromosome 2"/>
</dbReference>
<evidence type="ECO:0000313" key="2">
    <source>
        <dbReference type="EMBL" id="QRC92943.1"/>
    </source>
</evidence>